<gene>
    <name evidence="1" type="ORF">LCGC14_2918330</name>
</gene>
<dbReference type="EMBL" id="LAZR01057931">
    <property type="protein sequence ID" value="KKK70998.1"/>
    <property type="molecule type" value="Genomic_DNA"/>
</dbReference>
<proteinExistence type="predicted"/>
<sequence>MQNNLEENELKLLRVRQHLWRPKADGPRTELLHNRKWIPCHSLQAARTFARQSGYDGIKVEAVS</sequence>
<organism evidence="1">
    <name type="scientific">marine sediment metagenome</name>
    <dbReference type="NCBI Taxonomy" id="412755"/>
    <lineage>
        <taxon>unclassified sequences</taxon>
        <taxon>metagenomes</taxon>
        <taxon>ecological metagenomes</taxon>
    </lineage>
</organism>
<reference evidence="1" key="1">
    <citation type="journal article" date="2015" name="Nature">
        <title>Complex archaea that bridge the gap between prokaryotes and eukaryotes.</title>
        <authorList>
            <person name="Spang A."/>
            <person name="Saw J.H."/>
            <person name="Jorgensen S.L."/>
            <person name="Zaremba-Niedzwiedzka K."/>
            <person name="Martijn J."/>
            <person name="Lind A.E."/>
            <person name="van Eijk R."/>
            <person name="Schleper C."/>
            <person name="Guy L."/>
            <person name="Ettema T.J."/>
        </authorList>
    </citation>
    <scope>NUCLEOTIDE SEQUENCE</scope>
</reference>
<name>A0A0F8XPV6_9ZZZZ</name>
<protein>
    <submittedName>
        <fullName evidence="1">Uncharacterized protein</fullName>
    </submittedName>
</protein>
<dbReference type="AlphaFoldDB" id="A0A0F8XPV6"/>
<accession>A0A0F8XPV6</accession>
<comment type="caution">
    <text evidence="1">The sequence shown here is derived from an EMBL/GenBank/DDBJ whole genome shotgun (WGS) entry which is preliminary data.</text>
</comment>
<evidence type="ECO:0000313" key="1">
    <source>
        <dbReference type="EMBL" id="KKK70998.1"/>
    </source>
</evidence>